<dbReference type="GO" id="GO:0043565">
    <property type="term" value="F:sequence-specific DNA binding"/>
    <property type="evidence" value="ECO:0007669"/>
    <property type="project" value="TreeGrafter"/>
</dbReference>
<dbReference type="FunFam" id="1.10.10.10:FF:000001">
    <property type="entry name" value="LysR family transcriptional regulator"/>
    <property type="match status" value="1"/>
</dbReference>
<dbReference type="CDD" id="cd08474">
    <property type="entry name" value="PBP2_CrgA_like_5"/>
    <property type="match status" value="1"/>
</dbReference>
<evidence type="ECO:0000259" key="5">
    <source>
        <dbReference type="PROSITE" id="PS50931"/>
    </source>
</evidence>
<comment type="similarity">
    <text evidence="1">Belongs to the LysR transcriptional regulatory family.</text>
</comment>
<keyword evidence="2" id="KW-0805">Transcription regulation</keyword>
<accession>A0A3P6LTQ9</accession>
<dbReference type="Proteomes" id="UP000274225">
    <property type="component" value="Unassembled WGS sequence"/>
</dbReference>
<dbReference type="Gene3D" id="3.40.190.290">
    <property type="match status" value="1"/>
</dbReference>
<dbReference type="EMBL" id="UYIT01000009">
    <property type="protein sequence ID" value="VDG95759.1"/>
    <property type="molecule type" value="Genomic_DNA"/>
</dbReference>
<dbReference type="InterPro" id="IPR005119">
    <property type="entry name" value="LysR_subst-bd"/>
</dbReference>
<dbReference type="InterPro" id="IPR036388">
    <property type="entry name" value="WH-like_DNA-bd_sf"/>
</dbReference>
<evidence type="ECO:0000313" key="7">
    <source>
        <dbReference type="Proteomes" id="UP000274225"/>
    </source>
</evidence>
<dbReference type="AlphaFoldDB" id="A0A3P6LTQ9"/>
<evidence type="ECO:0000256" key="1">
    <source>
        <dbReference type="ARBA" id="ARBA00009437"/>
    </source>
</evidence>
<dbReference type="PANTHER" id="PTHR30537:SF1">
    <property type="entry name" value="HTH-TYPE TRANSCRIPTIONAL REGULATOR PGRR"/>
    <property type="match status" value="1"/>
</dbReference>
<feature type="domain" description="HTH lysR-type" evidence="5">
    <location>
        <begin position="4"/>
        <end position="61"/>
    </location>
</feature>
<evidence type="ECO:0000256" key="3">
    <source>
        <dbReference type="ARBA" id="ARBA00023125"/>
    </source>
</evidence>
<dbReference type="FunFam" id="3.40.190.290:FF:000012">
    <property type="entry name" value="Transcriptional regulator, LysR family"/>
    <property type="match status" value="1"/>
</dbReference>
<organism evidence="6 7">
    <name type="scientific">Shigella dysenteriae</name>
    <dbReference type="NCBI Taxonomy" id="622"/>
    <lineage>
        <taxon>Bacteria</taxon>
        <taxon>Pseudomonadati</taxon>
        <taxon>Pseudomonadota</taxon>
        <taxon>Gammaproteobacteria</taxon>
        <taxon>Enterobacterales</taxon>
        <taxon>Enterobacteriaceae</taxon>
        <taxon>Shigella</taxon>
    </lineage>
</organism>
<dbReference type="SUPFAM" id="SSF46785">
    <property type="entry name" value="Winged helix' DNA-binding domain"/>
    <property type="match status" value="1"/>
</dbReference>
<dbReference type="SUPFAM" id="SSF53850">
    <property type="entry name" value="Periplasmic binding protein-like II"/>
    <property type="match status" value="1"/>
</dbReference>
<keyword evidence="3" id="KW-0238">DNA-binding</keyword>
<name>A0A3P6LTQ9_SHIDY</name>
<dbReference type="InterPro" id="IPR058163">
    <property type="entry name" value="LysR-type_TF_proteobact-type"/>
</dbReference>
<dbReference type="Gene3D" id="1.10.10.10">
    <property type="entry name" value="Winged helix-like DNA-binding domain superfamily/Winged helix DNA-binding domain"/>
    <property type="match status" value="1"/>
</dbReference>
<reference evidence="6 7" key="1">
    <citation type="submission" date="2018-11" db="EMBL/GenBank/DDBJ databases">
        <authorList>
            <consortium name="Pathogen Informatics"/>
        </authorList>
    </citation>
    <scope>NUCLEOTIDE SEQUENCE [LARGE SCALE GENOMIC DNA]</scope>
    <source>
        <strain evidence="6 7">NCTC11868</strain>
    </source>
</reference>
<dbReference type="PROSITE" id="PS50931">
    <property type="entry name" value="HTH_LYSR"/>
    <property type="match status" value="1"/>
</dbReference>
<evidence type="ECO:0000313" key="6">
    <source>
        <dbReference type="EMBL" id="VDG95759.1"/>
    </source>
</evidence>
<dbReference type="PANTHER" id="PTHR30537">
    <property type="entry name" value="HTH-TYPE TRANSCRIPTIONAL REGULATOR"/>
    <property type="match status" value="1"/>
</dbReference>
<dbReference type="GO" id="GO:0006351">
    <property type="term" value="P:DNA-templated transcription"/>
    <property type="evidence" value="ECO:0007669"/>
    <property type="project" value="TreeGrafter"/>
</dbReference>
<sequence>MKREEIADLMAFVVVAEERSFTRAAARLSMAQSALSQIVRRIEERLGLRLLTRTTRSVVPTEAGEHLLSVLGPMLHDIDSALASLSELQNRPSGTIRITTVEHAAKTILLPAMRTFLKSHPEIDIQLTIDYGLTDVVSERFDAGVRLGGEMDKDMIAIRIGPDIPMAIVGSPDYFSRRSVPTSVSQLIDNQAINLYLPTSGTANRWRLIRGGREVRVRMEGQLLLNTIDLIIDAAIDGHGLAYLPYDQVERAIKEKKLIRVLDKFTPDLPGYHLYYPHRRHAGSAFSLFIDRLGNDSNLLIVFYVQIMPDDFVMQLHRF</sequence>
<dbReference type="GO" id="GO:0003700">
    <property type="term" value="F:DNA-binding transcription factor activity"/>
    <property type="evidence" value="ECO:0007669"/>
    <property type="project" value="InterPro"/>
</dbReference>
<dbReference type="InterPro" id="IPR000847">
    <property type="entry name" value="LysR_HTH_N"/>
</dbReference>
<keyword evidence="4" id="KW-0804">Transcription</keyword>
<protein>
    <submittedName>
        <fullName evidence="6">LysR family transcriptional regulator</fullName>
    </submittedName>
</protein>
<dbReference type="Pfam" id="PF00126">
    <property type="entry name" value="HTH_1"/>
    <property type="match status" value="1"/>
</dbReference>
<dbReference type="Pfam" id="PF03466">
    <property type="entry name" value="LysR_substrate"/>
    <property type="match status" value="1"/>
</dbReference>
<evidence type="ECO:0000256" key="2">
    <source>
        <dbReference type="ARBA" id="ARBA00023015"/>
    </source>
</evidence>
<dbReference type="PRINTS" id="PR00039">
    <property type="entry name" value="HTHLYSR"/>
</dbReference>
<dbReference type="RefSeq" id="WP_000817694.1">
    <property type="nucleotide sequence ID" value="NZ_CP026805.1"/>
</dbReference>
<dbReference type="InterPro" id="IPR036390">
    <property type="entry name" value="WH_DNA-bd_sf"/>
</dbReference>
<gene>
    <name evidence="6" type="primary">dmlR_2</name>
    <name evidence="6" type="ORF">NCTC11868_05186</name>
</gene>
<evidence type="ECO:0000256" key="4">
    <source>
        <dbReference type="ARBA" id="ARBA00023163"/>
    </source>
</evidence>
<proteinExistence type="inferred from homology"/>